<dbReference type="Pfam" id="PF00378">
    <property type="entry name" value="ECH_1"/>
    <property type="match status" value="1"/>
</dbReference>
<name>A0A0F9BH64_9ZZZZ</name>
<evidence type="ECO:0008006" key="2">
    <source>
        <dbReference type="Google" id="ProtNLM"/>
    </source>
</evidence>
<gene>
    <name evidence="1" type="ORF">LCGC14_2528530</name>
</gene>
<reference evidence="1" key="1">
    <citation type="journal article" date="2015" name="Nature">
        <title>Complex archaea that bridge the gap between prokaryotes and eukaryotes.</title>
        <authorList>
            <person name="Spang A."/>
            <person name="Saw J.H."/>
            <person name="Jorgensen S.L."/>
            <person name="Zaremba-Niedzwiedzka K."/>
            <person name="Martijn J."/>
            <person name="Lind A.E."/>
            <person name="van Eijk R."/>
            <person name="Schleper C."/>
            <person name="Guy L."/>
            <person name="Ettema T.J."/>
        </authorList>
    </citation>
    <scope>NUCLEOTIDE SEQUENCE</scope>
</reference>
<evidence type="ECO:0000313" key="1">
    <source>
        <dbReference type="EMBL" id="KKL13162.1"/>
    </source>
</evidence>
<dbReference type="InterPro" id="IPR029045">
    <property type="entry name" value="ClpP/crotonase-like_dom_sf"/>
</dbReference>
<dbReference type="EMBL" id="LAZR01040972">
    <property type="protein sequence ID" value="KKL13162.1"/>
    <property type="molecule type" value="Genomic_DNA"/>
</dbReference>
<proteinExistence type="predicted"/>
<organism evidence="1">
    <name type="scientific">marine sediment metagenome</name>
    <dbReference type="NCBI Taxonomy" id="412755"/>
    <lineage>
        <taxon>unclassified sequences</taxon>
        <taxon>metagenomes</taxon>
        <taxon>ecological metagenomes</taxon>
    </lineage>
</organism>
<dbReference type="AlphaFoldDB" id="A0A0F9BH64"/>
<comment type="caution">
    <text evidence="1">The sequence shown here is derived from an EMBL/GenBank/DDBJ whole genome shotgun (WGS) entry which is preliminary data.</text>
</comment>
<dbReference type="InterPro" id="IPR001753">
    <property type="entry name" value="Enoyl-CoA_hydra/iso"/>
</dbReference>
<sequence length="79" mass="8303">MTDFTMETDAQGVATITWDTQGKSMNVMNQQGFEDLDALIDEALADEAVKGIVITSGKEGSFAGGMDLNIIAKMKASAG</sequence>
<dbReference type="Gene3D" id="3.90.226.10">
    <property type="entry name" value="2-enoyl-CoA Hydratase, Chain A, domain 1"/>
    <property type="match status" value="1"/>
</dbReference>
<dbReference type="SUPFAM" id="SSF52096">
    <property type="entry name" value="ClpP/crotonase"/>
    <property type="match status" value="1"/>
</dbReference>
<feature type="non-terminal residue" evidence="1">
    <location>
        <position position="79"/>
    </location>
</feature>
<protein>
    <recommendedName>
        <fullName evidence="2">Enoyl-CoA hydratase</fullName>
    </recommendedName>
</protein>
<accession>A0A0F9BH64</accession>